<organism evidence="1 2">
    <name type="scientific">Gimesia aquarii</name>
    <dbReference type="NCBI Taxonomy" id="2527964"/>
    <lineage>
        <taxon>Bacteria</taxon>
        <taxon>Pseudomonadati</taxon>
        <taxon>Planctomycetota</taxon>
        <taxon>Planctomycetia</taxon>
        <taxon>Planctomycetales</taxon>
        <taxon>Planctomycetaceae</taxon>
        <taxon>Gimesia</taxon>
    </lineage>
</organism>
<proteinExistence type="predicted"/>
<evidence type="ECO:0000313" key="1">
    <source>
        <dbReference type="EMBL" id="QDU09345.1"/>
    </source>
</evidence>
<name>A0A517WVP9_9PLAN</name>
<accession>A0A517WVP9</accession>
<sequence>MYWSKSHPNSDLMTGDIEPGLQQSIHRFLNSEGESIATDMEQSFTSYNSNLEHEYHNKFIPLNVVPERTGTQKQKSHSEKVHSAKKIIFSPKKRRDSAQLKKHLRQTENRANDLVRQSTNSFTRGLMPLVDYNLALKIAFDTKIEVAEIQKSKQNKGFLLEQKQQLIQQAVEQLQEFDQPASQGWYGDLVHAKLLLAQNQYEIARVNQDRDAQQFALEAISKNSAEYYAIRNIEAQVGEADLSEYRRALSSVNNANQELDLFYQNTKNDTASFETYERRLEEIKTDINWMASNGAGLGRADLLDLSKAHLSYAKGKYSLNNNRKGRSQELFTESMQYAKAAWNLRANQYYPAGTASLHDVTSSWLMWKAAGTELADLKTADSQSIDKELNIGLDQMLNLADSIRDRRGRLDSDVSLVHCLKNSEKLSDYKRKLSD</sequence>
<dbReference type="OrthoDB" id="239422at2"/>
<dbReference type="Proteomes" id="UP000318384">
    <property type="component" value="Chromosome"/>
</dbReference>
<reference evidence="1 2" key="1">
    <citation type="submission" date="2019-03" db="EMBL/GenBank/DDBJ databases">
        <title>Deep-cultivation of Planctomycetes and their phenomic and genomic characterization uncovers novel biology.</title>
        <authorList>
            <person name="Wiegand S."/>
            <person name="Jogler M."/>
            <person name="Boedeker C."/>
            <person name="Pinto D."/>
            <person name="Vollmers J."/>
            <person name="Rivas-Marin E."/>
            <person name="Kohn T."/>
            <person name="Peeters S.H."/>
            <person name="Heuer A."/>
            <person name="Rast P."/>
            <person name="Oberbeckmann S."/>
            <person name="Bunk B."/>
            <person name="Jeske O."/>
            <person name="Meyerdierks A."/>
            <person name="Storesund J.E."/>
            <person name="Kallscheuer N."/>
            <person name="Luecker S."/>
            <person name="Lage O.M."/>
            <person name="Pohl T."/>
            <person name="Merkel B.J."/>
            <person name="Hornburger P."/>
            <person name="Mueller R.-W."/>
            <person name="Bruemmer F."/>
            <person name="Labrenz M."/>
            <person name="Spormann A.M."/>
            <person name="Op den Camp H."/>
            <person name="Overmann J."/>
            <person name="Amann R."/>
            <person name="Jetten M.S.M."/>
            <person name="Mascher T."/>
            <person name="Medema M.H."/>
            <person name="Devos D.P."/>
            <person name="Kaster A.-K."/>
            <person name="Ovreas L."/>
            <person name="Rohde M."/>
            <person name="Galperin M.Y."/>
            <person name="Jogler C."/>
        </authorList>
    </citation>
    <scope>NUCLEOTIDE SEQUENCE [LARGE SCALE GENOMIC DNA]</scope>
    <source>
        <strain evidence="1 2">V202</strain>
    </source>
</reference>
<dbReference type="EMBL" id="CP037422">
    <property type="protein sequence ID" value="QDU09345.1"/>
    <property type="molecule type" value="Genomic_DNA"/>
</dbReference>
<dbReference type="AlphaFoldDB" id="A0A517WVP9"/>
<protein>
    <submittedName>
        <fullName evidence="1">Uncharacterized protein</fullName>
    </submittedName>
</protein>
<dbReference type="RefSeq" id="WP_145175420.1">
    <property type="nucleotide sequence ID" value="NZ_CP037422.1"/>
</dbReference>
<evidence type="ECO:0000313" key="2">
    <source>
        <dbReference type="Proteomes" id="UP000318384"/>
    </source>
</evidence>
<keyword evidence="2" id="KW-1185">Reference proteome</keyword>
<gene>
    <name evidence="1" type="ORF">V202x_27190</name>
</gene>